<feature type="transmembrane region" description="Helical" evidence="4">
    <location>
        <begin position="12"/>
        <end position="34"/>
    </location>
</feature>
<comment type="cofactor">
    <cofactor evidence="1">
        <name>Mg(2+)</name>
        <dbReference type="ChEBI" id="CHEBI:18420"/>
    </cofactor>
</comment>
<comment type="caution">
    <text evidence="6">The sequence shown here is derived from an EMBL/GenBank/DDBJ whole genome shotgun (WGS) entry which is preliminary data.</text>
</comment>
<dbReference type="SMART" id="SM00267">
    <property type="entry name" value="GGDEF"/>
    <property type="match status" value="1"/>
</dbReference>
<dbReference type="PANTHER" id="PTHR45138">
    <property type="entry name" value="REGULATORY COMPONENTS OF SENSORY TRANSDUCTION SYSTEM"/>
    <property type="match status" value="1"/>
</dbReference>
<evidence type="ECO:0000256" key="3">
    <source>
        <dbReference type="ARBA" id="ARBA00034247"/>
    </source>
</evidence>
<dbReference type="InterPro" id="IPR029787">
    <property type="entry name" value="Nucleotide_cyclase"/>
</dbReference>
<keyword evidence="4" id="KW-1133">Transmembrane helix</keyword>
<dbReference type="InterPro" id="IPR043128">
    <property type="entry name" value="Rev_trsase/Diguanyl_cyclase"/>
</dbReference>
<dbReference type="SUPFAM" id="SSF55073">
    <property type="entry name" value="Nucleotide cyclase"/>
    <property type="match status" value="1"/>
</dbReference>
<sequence length="429" mass="49228">MQGTTLVKHIGIIKVLKAICLLLPILCVAFYDFLPKNTMLLFPSMTKSSQAATDSWNGGNSFLSWQNEHPLEWTCHIREGIPYPYCGMFLTWSEERPFSAIDLSQYTDLEIDLTYTGEAKYIQIFLRNAYFIPNSFDEMATSKYSSTSVDATETINGITIPLDTFRVADWWISTHNISPTDIQTEYDQVISIGIDFRPPVVIGDHAFKLESLRVSGSYFSKESMYLGIIIIWASIFMSEGLVRYTKLDRKLKLKTLKITELTVQSKNYKKQSETDALTGILNRHGLNRIVSDLHEKQRLERYSLLILDIDHFKSINDKLGHDTGDIVLQELTQRIQKNTRYYDVFCRWGGEEFVILFHNKHSRSILPFAEKIRKSIEKGIFANGKLDKVTASIGTTKLSTNEDFEMAFRRADKALYKAKETGRNRTVVV</sequence>
<dbReference type="FunFam" id="3.30.70.270:FF:000001">
    <property type="entry name" value="Diguanylate cyclase domain protein"/>
    <property type="match status" value="1"/>
</dbReference>
<keyword evidence="4" id="KW-0812">Transmembrane</keyword>
<dbReference type="Gene3D" id="3.30.70.270">
    <property type="match status" value="1"/>
</dbReference>
<dbReference type="InterPro" id="IPR000160">
    <property type="entry name" value="GGDEF_dom"/>
</dbReference>
<dbReference type="Pfam" id="PF00990">
    <property type="entry name" value="GGDEF"/>
    <property type="match status" value="1"/>
</dbReference>
<dbReference type="InterPro" id="IPR050469">
    <property type="entry name" value="Diguanylate_Cyclase"/>
</dbReference>
<proteinExistence type="predicted"/>
<gene>
    <name evidence="6" type="ORF">GCM10007852_28200</name>
</gene>
<feature type="domain" description="GGDEF" evidence="5">
    <location>
        <begin position="300"/>
        <end position="429"/>
    </location>
</feature>
<dbReference type="NCBIfam" id="TIGR00254">
    <property type="entry name" value="GGDEF"/>
    <property type="match status" value="1"/>
</dbReference>
<name>A0AA37WJB8_9ALTE</name>
<organism evidence="6 7">
    <name type="scientific">Agaribacter marinus</name>
    <dbReference type="NCBI Taxonomy" id="1431249"/>
    <lineage>
        <taxon>Bacteria</taxon>
        <taxon>Pseudomonadati</taxon>
        <taxon>Pseudomonadota</taxon>
        <taxon>Gammaproteobacteria</taxon>
        <taxon>Alteromonadales</taxon>
        <taxon>Alteromonadaceae</taxon>
        <taxon>Agaribacter</taxon>
    </lineage>
</organism>
<dbReference type="GO" id="GO:0005886">
    <property type="term" value="C:plasma membrane"/>
    <property type="evidence" value="ECO:0007669"/>
    <property type="project" value="TreeGrafter"/>
</dbReference>
<evidence type="ECO:0000313" key="7">
    <source>
        <dbReference type="Proteomes" id="UP001156601"/>
    </source>
</evidence>
<accession>A0AA37WJB8</accession>
<dbReference type="GO" id="GO:0043709">
    <property type="term" value="P:cell adhesion involved in single-species biofilm formation"/>
    <property type="evidence" value="ECO:0007669"/>
    <property type="project" value="TreeGrafter"/>
</dbReference>
<dbReference type="EMBL" id="BSOT01000006">
    <property type="protein sequence ID" value="GLR71912.1"/>
    <property type="molecule type" value="Genomic_DNA"/>
</dbReference>
<protein>
    <recommendedName>
        <fullName evidence="2">diguanylate cyclase</fullName>
        <ecNumber evidence="2">2.7.7.65</ecNumber>
    </recommendedName>
</protein>
<reference evidence="6" key="1">
    <citation type="journal article" date="2014" name="Int. J. Syst. Evol. Microbiol.">
        <title>Complete genome sequence of Corynebacterium casei LMG S-19264T (=DSM 44701T), isolated from a smear-ripened cheese.</title>
        <authorList>
            <consortium name="US DOE Joint Genome Institute (JGI-PGF)"/>
            <person name="Walter F."/>
            <person name="Albersmeier A."/>
            <person name="Kalinowski J."/>
            <person name="Ruckert C."/>
        </authorList>
    </citation>
    <scope>NUCLEOTIDE SEQUENCE</scope>
    <source>
        <strain evidence="6">NBRC 110023</strain>
    </source>
</reference>
<dbReference type="Proteomes" id="UP001156601">
    <property type="component" value="Unassembled WGS sequence"/>
</dbReference>
<dbReference type="CDD" id="cd01949">
    <property type="entry name" value="GGDEF"/>
    <property type="match status" value="1"/>
</dbReference>
<evidence type="ECO:0000313" key="6">
    <source>
        <dbReference type="EMBL" id="GLR71912.1"/>
    </source>
</evidence>
<dbReference type="GO" id="GO:0052621">
    <property type="term" value="F:diguanylate cyclase activity"/>
    <property type="evidence" value="ECO:0007669"/>
    <property type="project" value="UniProtKB-EC"/>
</dbReference>
<dbReference type="EC" id="2.7.7.65" evidence="2"/>
<evidence type="ECO:0000256" key="1">
    <source>
        <dbReference type="ARBA" id="ARBA00001946"/>
    </source>
</evidence>
<keyword evidence="4" id="KW-0472">Membrane</keyword>
<evidence type="ECO:0000259" key="5">
    <source>
        <dbReference type="PROSITE" id="PS50887"/>
    </source>
</evidence>
<dbReference type="PANTHER" id="PTHR45138:SF9">
    <property type="entry name" value="DIGUANYLATE CYCLASE DGCM-RELATED"/>
    <property type="match status" value="1"/>
</dbReference>
<dbReference type="GO" id="GO:1902201">
    <property type="term" value="P:negative regulation of bacterial-type flagellum-dependent cell motility"/>
    <property type="evidence" value="ECO:0007669"/>
    <property type="project" value="TreeGrafter"/>
</dbReference>
<evidence type="ECO:0000256" key="2">
    <source>
        <dbReference type="ARBA" id="ARBA00012528"/>
    </source>
</evidence>
<comment type="catalytic activity">
    <reaction evidence="3">
        <text>2 GTP = 3',3'-c-di-GMP + 2 diphosphate</text>
        <dbReference type="Rhea" id="RHEA:24898"/>
        <dbReference type="ChEBI" id="CHEBI:33019"/>
        <dbReference type="ChEBI" id="CHEBI:37565"/>
        <dbReference type="ChEBI" id="CHEBI:58805"/>
        <dbReference type="EC" id="2.7.7.65"/>
    </reaction>
</comment>
<keyword evidence="7" id="KW-1185">Reference proteome</keyword>
<reference evidence="6" key="2">
    <citation type="submission" date="2023-01" db="EMBL/GenBank/DDBJ databases">
        <title>Draft genome sequence of Agaribacter marinus strain NBRC 110023.</title>
        <authorList>
            <person name="Sun Q."/>
            <person name="Mori K."/>
        </authorList>
    </citation>
    <scope>NUCLEOTIDE SEQUENCE</scope>
    <source>
        <strain evidence="6">NBRC 110023</strain>
    </source>
</reference>
<dbReference type="AlphaFoldDB" id="A0AA37WJB8"/>
<evidence type="ECO:0000256" key="4">
    <source>
        <dbReference type="SAM" id="Phobius"/>
    </source>
</evidence>
<dbReference type="PROSITE" id="PS50887">
    <property type="entry name" value="GGDEF"/>
    <property type="match status" value="1"/>
</dbReference>